<comment type="catalytic activity">
    <reaction evidence="7">
        <text>L-tyrosine + O2 = L-dopaquinone + H2O</text>
        <dbReference type="Rhea" id="RHEA:18117"/>
        <dbReference type="ChEBI" id="CHEBI:15377"/>
        <dbReference type="ChEBI" id="CHEBI:15379"/>
        <dbReference type="ChEBI" id="CHEBI:57924"/>
        <dbReference type="ChEBI" id="CHEBI:58315"/>
        <dbReference type="EC" id="1.14.18.1"/>
    </reaction>
</comment>
<dbReference type="Gene3D" id="1.10.1280.10">
    <property type="entry name" value="Di-copper center containing domain from catechol oxidase"/>
    <property type="match status" value="1"/>
</dbReference>
<dbReference type="OrthoDB" id="6132182at2759"/>
<dbReference type="InterPro" id="IPR002227">
    <property type="entry name" value="Tyrosinase_Cu-bd"/>
</dbReference>
<keyword evidence="5" id="KW-0470">Melanin biosynthesis</keyword>
<feature type="domain" description="Tyrosinase copper-binding" evidence="9">
    <location>
        <begin position="383"/>
        <end position="394"/>
    </location>
</feature>
<keyword evidence="11" id="KW-1185">Reference proteome</keyword>
<evidence type="ECO:0000313" key="11">
    <source>
        <dbReference type="Proteomes" id="UP000027456"/>
    </source>
</evidence>
<evidence type="ECO:0000256" key="2">
    <source>
        <dbReference type="ARBA" id="ARBA00011906"/>
    </source>
</evidence>
<reference evidence="10 11" key="1">
    <citation type="submission" date="2013-12" db="EMBL/GenBank/DDBJ databases">
        <authorList>
            <person name="Cubeta M."/>
            <person name="Pakala S."/>
            <person name="Fedorova N."/>
            <person name="Thomas E."/>
            <person name="Dean R."/>
            <person name="Jabaji S."/>
            <person name="Neate S."/>
            <person name="Toda T."/>
            <person name="Tavantzis S."/>
            <person name="Vilgalys R."/>
            <person name="Bharathan N."/>
            <person name="Pakala S."/>
            <person name="Losada L.S."/>
            <person name="Zafar N."/>
            <person name="Nierman W."/>
        </authorList>
    </citation>
    <scope>NUCLEOTIDE SEQUENCE [LARGE SCALE GENOMIC DNA]</scope>
    <source>
        <strain evidence="10 11">123E</strain>
    </source>
</reference>
<dbReference type="Proteomes" id="UP000027456">
    <property type="component" value="Unassembled WGS sequence"/>
</dbReference>
<comment type="caution">
    <text evidence="10">The sequence shown here is derived from an EMBL/GenBank/DDBJ whole genome shotgun (WGS) entry which is preliminary data.</text>
</comment>
<dbReference type="PANTHER" id="PTHR11474">
    <property type="entry name" value="TYROSINASE FAMILY MEMBER"/>
    <property type="match status" value="1"/>
</dbReference>
<dbReference type="HOGENOM" id="CLU_013691_3_2_1"/>
<dbReference type="GO" id="GO:0004503">
    <property type="term" value="F:tyrosinase activity"/>
    <property type="evidence" value="ECO:0007669"/>
    <property type="project" value="UniProtKB-EC"/>
</dbReference>
<dbReference type="GO" id="GO:0042438">
    <property type="term" value="P:melanin biosynthetic process"/>
    <property type="evidence" value="ECO:0007669"/>
    <property type="project" value="UniProtKB-KW"/>
</dbReference>
<proteinExistence type="inferred from homology"/>
<organism evidence="10 11">
    <name type="scientific">Rhizoctonia solani 123E</name>
    <dbReference type="NCBI Taxonomy" id="1423351"/>
    <lineage>
        <taxon>Eukaryota</taxon>
        <taxon>Fungi</taxon>
        <taxon>Dikarya</taxon>
        <taxon>Basidiomycota</taxon>
        <taxon>Agaricomycotina</taxon>
        <taxon>Agaricomycetes</taxon>
        <taxon>Cantharellales</taxon>
        <taxon>Ceratobasidiaceae</taxon>
        <taxon>Rhizoctonia</taxon>
    </lineage>
</organism>
<dbReference type="PROSITE" id="PS00498">
    <property type="entry name" value="TYROSINASE_2"/>
    <property type="match status" value="1"/>
</dbReference>
<evidence type="ECO:0000313" key="10">
    <source>
        <dbReference type="EMBL" id="KEP49479.1"/>
    </source>
</evidence>
<evidence type="ECO:0000256" key="1">
    <source>
        <dbReference type="ARBA" id="ARBA00009928"/>
    </source>
</evidence>
<evidence type="ECO:0000256" key="3">
    <source>
        <dbReference type="ARBA" id="ARBA00022723"/>
    </source>
</evidence>
<comment type="catalytic activity">
    <reaction evidence="6">
        <text>2 L-dopa + O2 = 2 L-dopaquinone + 2 H2O</text>
        <dbReference type="Rhea" id="RHEA:34287"/>
        <dbReference type="ChEBI" id="CHEBI:15377"/>
        <dbReference type="ChEBI" id="CHEBI:15379"/>
        <dbReference type="ChEBI" id="CHEBI:57504"/>
        <dbReference type="ChEBI" id="CHEBI:57924"/>
        <dbReference type="EC" id="1.14.18.1"/>
    </reaction>
</comment>
<dbReference type="GO" id="GO:0046872">
    <property type="term" value="F:metal ion binding"/>
    <property type="evidence" value="ECO:0007669"/>
    <property type="project" value="UniProtKB-KW"/>
</dbReference>
<dbReference type="InterPro" id="IPR008922">
    <property type="entry name" value="Di-copper_centre_dom_sf"/>
</dbReference>
<comment type="similarity">
    <text evidence="1">Belongs to the tyrosinase family.</text>
</comment>
<evidence type="ECO:0000256" key="7">
    <source>
        <dbReference type="ARBA" id="ARBA00048881"/>
    </source>
</evidence>
<evidence type="ECO:0000256" key="6">
    <source>
        <dbReference type="ARBA" id="ARBA00048233"/>
    </source>
</evidence>
<keyword evidence="4" id="KW-0186">Copper</keyword>
<protein>
    <recommendedName>
        <fullName evidence="2">tyrosinase</fullName>
        <ecNumber evidence="2">1.14.18.1</ecNumber>
    </recommendedName>
</protein>
<dbReference type="STRING" id="1423351.A0A074RRF8"/>
<evidence type="ECO:0000256" key="4">
    <source>
        <dbReference type="ARBA" id="ARBA00023008"/>
    </source>
</evidence>
<feature type="region of interest" description="Disordered" evidence="8">
    <location>
        <begin position="431"/>
        <end position="451"/>
    </location>
</feature>
<accession>A0A074RRF8</accession>
<dbReference type="PANTHER" id="PTHR11474:SF76">
    <property type="entry name" value="SHKT DOMAIN-CONTAINING PROTEIN"/>
    <property type="match status" value="1"/>
</dbReference>
<dbReference type="EMBL" id="AZST01000359">
    <property type="protein sequence ID" value="KEP49479.1"/>
    <property type="molecule type" value="Genomic_DNA"/>
</dbReference>
<evidence type="ECO:0000259" key="9">
    <source>
        <dbReference type="PROSITE" id="PS00498"/>
    </source>
</evidence>
<dbReference type="AlphaFoldDB" id="A0A074RRF8"/>
<gene>
    <name evidence="10" type="ORF">V565_099720</name>
</gene>
<dbReference type="InterPro" id="IPR050316">
    <property type="entry name" value="Tyrosinase/Hemocyanin"/>
</dbReference>
<dbReference type="Pfam" id="PF00264">
    <property type="entry name" value="Tyrosinase"/>
    <property type="match status" value="1"/>
</dbReference>
<dbReference type="SUPFAM" id="SSF48056">
    <property type="entry name" value="Di-copper centre-containing domain"/>
    <property type="match status" value="1"/>
</dbReference>
<sequence>MVGWYKKALKLQVLEHRTLPPGCVEKYDLTGDSLVMSSNNPYLVTGAGTDVQPRLEIRKLVLKDKQFTLFVLAWNEIRKPDYKPPAARYGEQAGIHGMPYKPWLGDPKGQPKAGDRTFTGYCNHMSILFPTWHRPSIMLLEQSIWEAATRQAQKYAKDHPQEASEWLDAAHKLRFPYWDWTDAGGDSEFPQIFRDPKVKIRVPKGAVEEHPNPLYTYNFGSPLPEGFQDRNQQEFDPEGRLPFNIPTAYFGQWKRTYRWPTYVKENPTEQIDKLNSFLNRKPDSQARPSRGSWTDLKRQVSALFLYPKDIDQSDGVYAWDAFSNTRAMSQPTENDWRNPGNTRYWSVARRLRGIGSIEQPHNLIHVLVGGLGHMMDNDYASFDPIFFLHHCNVDRIIALWEQAYPKYFMGNDGYLDKNNTKQQFKQLGGKFGWKDAPQRNPNDWREPISSITDLRGDTPLTPFRKADGSYWTSDDTRWGSKVPKNYTYEDIPVEAKVLDPLGTTGRFMSLSLASPQAALGDAIGDNQPPESQNTPVQISSVENERGSLQKLFGFNPVPARQHAYEILGESRRLIYPEIRKPHYEGYDPIYDFRLWVLRIRVDPHMLGLSYLVNIGYNVLDVTGQNTLSGHIGSIAVLTRSKDTKCGACQGRRDEKVKSMYTVMVHHKTIAQMAVHSSEMNVAQLLQKSLSAEIALPGDTVIANTPTTIPENAKPIPEEFLPEITLHSAALQALYDGTDHDRTQSQSHAPLTPCETYDWQFHGDLFPPQSWVAT</sequence>
<keyword evidence="3" id="KW-0479">Metal-binding</keyword>
<dbReference type="PRINTS" id="PR00092">
    <property type="entry name" value="TYROSINASE"/>
</dbReference>
<feature type="compositionally biased region" description="Basic and acidic residues" evidence="8">
    <location>
        <begin position="432"/>
        <end position="446"/>
    </location>
</feature>
<dbReference type="EC" id="1.14.18.1" evidence="2"/>
<evidence type="ECO:0000256" key="5">
    <source>
        <dbReference type="ARBA" id="ARBA00023101"/>
    </source>
</evidence>
<name>A0A074RRF8_9AGAM</name>
<evidence type="ECO:0000256" key="8">
    <source>
        <dbReference type="SAM" id="MobiDB-lite"/>
    </source>
</evidence>